<name>A0ABR9UZQ1_9CHRO</name>
<evidence type="ECO:0000256" key="2">
    <source>
        <dbReference type="ARBA" id="ARBA00008017"/>
    </source>
</evidence>
<evidence type="ECO:0000256" key="3">
    <source>
        <dbReference type="ARBA" id="ARBA00022475"/>
    </source>
</evidence>
<feature type="transmembrane region" description="Helical" evidence="7">
    <location>
        <begin position="73"/>
        <end position="91"/>
    </location>
</feature>
<keyword evidence="5 7" id="KW-1133">Transmembrane helix</keyword>
<keyword evidence="6 7" id="KW-0472">Membrane</keyword>
<dbReference type="InterPro" id="IPR006685">
    <property type="entry name" value="MscS_channel_2nd"/>
</dbReference>
<evidence type="ECO:0000313" key="11">
    <source>
        <dbReference type="Proteomes" id="UP000654604"/>
    </source>
</evidence>
<dbReference type="PANTHER" id="PTHR30566:SF5">
    <property type="entry name" value="MECHANOSENSITIVE ION CHANNEL PROTEIN 1, MITOCHONDRIAL-RELATED"/>
    <property type="match status" value="1"/>
</dbReference>
<protein>
    <submittedName>
        <fullName evidence="10">Mechanosensitive ion channel</fullName>
    </submittedName>
</protein>
<dbReference type="InterPro" id="IPR049142">
    <property type="entry name" value="MS_channel_1st"/>
</dbReference>
<dbReference type="SUPFAM" id="SSF82861">
    <property type="entry name" value="Mechanosensitive channel protein MscS (YggB), transmembrane region"/>
    <property type="match status" value="1"/>
</dbReference>
<dbReference type="Gene3D" id="1.10.287.1260">
    <property type="match status" value="1"/>
</dbReference>
<dbReference type="Proteomes" id="UP000654604">
    <property type="component" value="Unassembled WGS sequence"/>
</dbReference>
<proteinExistence type="inferred from homology"/>
<reference evidence="10 11" key="1">
    <citation type="submission" date="2020-10" db="EMBL/GenBank/DDBJ databases">
        <authorList>
            <person name="Castelo-Branco R."/>
            <person name="Eusebio N."/>
            <person name="Adriana R."/>
            <person name="Vieira A."/>
            <person name="Brugerolle De Fraissinette N."/>
            <person name="Rezende De Castro R."/>
            <person name="Schneider M.P."/>
            <person name="Vasconcelos V."/>
            <person name="Leao P.N."/>
        </authorList>
    </citation>
    <scope>NUCLEOTIDE SEQUENCE [LARGE SCALE GENOMIC DNA]</scope>
    <source>
        <strain evidence="10 11">LEGE 03274</strain>
    </source>
</reference>
<feature type="transmembrane region" description="Helical" evidence="7">
    <location>
        <begin position="103"/>
        <end position="122"/>
    </location>
</feature>
<organism evidence="10 11">
    <name type="scientific">Cyanobacterium stanieri LEGE 03274</name>
    <dbReference type="NCBI Taxonomy" id="1828756"/>
    <lineage>
        <taxon>Bacteria</taxon>
        <taxon>Bacillati</taxon>
        <taxon>Cyanobacteriota</taxon>
        <taxon>Cyanophyceae</taxon>
        <taxon>Oscillatoriophycideae</taxon>
        <taxon>Chroococcales</taxon>
        <taxon>Geminocystaceae</taxon>
        <taxon>Cyanobacterium</taxon>
    </lineage>
</organism>
<feature type="transmembrane region" description="Helical" evidence="7">
    <location>
        <begin position="143"/>
        <end position="163"/>
    </location>
</feature>
<evidence type="ECO:0000259" key="8">
    <source>
        <dbReference type="Pfam" id="PF00924"/>
    </source>
</evidence>
<feature type="domain" description="Mechanosensitive ion channel transmembrane helices 2/3" evidence="9">
    <location>
        <begin position="149"/>
        <end position="190"/>
    </location>
</feature>
<feature type="domain" description="Mechanosensitive ion channel MscS" evidence="8">
    <location>
        <begin position="192"/>
        <end position="260"/>
    </location>
</feature>
<evidence type="ECO:0000256" key="5">
    <source>
        <dbReference type="ARBA" id="ARBA00022989"/>
    </source>
</evidence>
<keyword evidence="11" id="KW-1185">Reference proteome</keyword>
<keyword evidence="4 7" id="KW-0812">Transmembrane</keyword>
<evidence type="ECO:0000256" key="1">
    <source>
        <dbReference type="ARBA" id="ARBA00004651"/>
    </source>
</evidence>
<dbReference type="Gene3D" id="2.30.30.60">
    <property type="match status" value="1"/>
</dbReference>
<keyword evidence="3" id="KW-1003">Cell membrane</keyword>
<evidence type="ECO:0000256" key="6">
    <source>
        <dbReference type="ARBA" id="ARBA00023136"/>
    </source>
</evidence>
<comment type="caution">
    <text evidence="10">The sequence shown here is derived from an EMBL/GenBank/DDBJ whole genome shotgun (WGS) entry which is preliminary data.</text>
</comment>
<dbReference type="InterPro" id="IPR011014">
    <property type="entry name" value="MscS_channel_TM-2"/>
</dbReference>
<dbReference type="Pfam" id="PF21088">
    <property type="entry name" value="MS_channel_1st"/>
    <property type="match status" value="1"/>
</dbReference>
<dbReference type="Pfam" id="PF00924">
    <property type="entry name" value="MS_channel_2nd"/>
    <property type="match status" value="1"/>
</dbReference>
<dbReference type="SUPFAM" id="SSF50182">
    <property type="entry name" value="Sm-like ribonucleoproteins"/>
    <property type="match status" value="1"/>
</dbReference>
<evidence type="ECO:0000259" key="9">
    <source>
        <dbReference type="Pfam" id="PF21088"/>
    </source>
</evidence>
<accession>A0ABR9UZQ1</accession>
<dbReference type="EMBL" id="JADEWC010000001">
    <property type="protein sequence ID" value="MBE9221118.1"/>
    <property type="molecule type" value="Genomic_DNA"/>
</dbReference>
<dbReference type="InterPro" id="IPR023408">
    <property type="entry name" value="MscS_beta-dom_sf"/>
</dbReference>
<gene>
    <name evidence="10" type="ORF">IQ215_00250</name>
</gene>
<evidence type="ECO:0000313" key="10">
    <source>
        <dbReference type="EMBL" id="MBE9221118.1"/>
    </source>
</evidence>
<feature type="transmembrane region" description="Helical" evidence="7">
    <location>
        <begin position="169"/>
        <end position="189"/>
    </location>
</feature>
<evidence type="ECO:0000256" key="4">
    <source>
        <dbReference type="ARBA" id="ARBA00022692"/>
    </source>
</evidence>
<dbReference type="RefSeq" id="WP_193799319.1">
    <property type="nucleotide sequence ID" value="NZ_JADEWC010000001.1"/>
</dbReference>
<comment type="subcellular location">
    <subcellularLocation>
        <location evidence="1">Cell membrane</location>
        <topology evidence="1">Multi-pass membrane protein</topology>
    </subcellularLocation>
</comment>
<sequence>MENIIDILEFLEAQEGYQVFLNFVYEFGFFILLLLASFFVGRYTPFYVKVIISKFAQKPLTEFYQGIIDPLQNIFRLAGTLILWSLSLNFIRSYEGLYNLLEFIIDLSLILIIAWLASRLFRQVIIIYGINLIQKLGKEVDELLLVVETIVNVLIGFIAALAFARRLDINLVGLLASVGLGGIAIAFAAQKTLEQLLGTCVIYLDRPFIVGEYIRLNSGLYGRVESIGLRSTKIRLPGKGTLMILPNSMMANIEIENVTRGKKVMVLLYLDFVNILADSEQALVEDVVKKCTNALFGIDPDSTKVALFVPEHQRQTRARVTFFILGSNESSIKLRKRLLELANDNISQQLTTHGINFTMQEPTIYVDSPVTL</sequence>
<dbReference type="PANTHER" id="PTHR30566">
    <property type="entry name" value="YNAI-RELATED MECHANOSENSITIVE ION CHANNEL"/>
    <property type="match status" value="1"/>
</dbReference>
<evidence type="ECO:0000256" key="7">
    <source>
        <dbReference type="SAM" id="Phobius"/>
    </source>
</evidence>
<dbReference type="InterPro" id="IPR010920">
    <property type="entry name" value="LSM_dom_sf"/>
</dbReference>
<feature type="transmembrane region" description="Helical" evidence="7">
    <location>
        <begin position="27"/>
        <end position="52"/>
    </location>
</feature>
<comment type="similarity">
    <text evidence="2">Belongs to the MscS (TC 1.A.23) family.</text>
</comment>